<organism evidence="2 3">
    <name type="scientific">Kordiimonas sediminis</name>
    <dbReference type="NCBI Taxonomy" id="1735581"/>
    <lineage>
        <taxon>Bacteria</taxon>
        <taxon>Pseudomonadati</taxon>
        <taxon>Pseudomonadota</taxon>
        <taxon>Alphaproteobacteria</taxon>
        <taxon>Kordiimonadales</taxon>
        <taxon>Kordiimonadaceae</taxon>
        <taxon>Kordiimonas</taxon>
    </lineage>
</organism>
<name>A0A919E3Z6_9PROT</name>
<evidence type="ECO:0000313" key="2">
    <source>
        <dbReference type="EMBL" id="GHF17415.1"/>
    </source>
</evidence>
<reference evidence="2" key="2">
    <citation type="submission" date="2020-09" db="EMBL/GenBank/DDBJ databases">
        <authorList>
            <person name="Sun Q."/>
            <person name="Kim S."/>
        </authorList>
    </citation>
    <scope>NUCLEOTIDE SEQUENCE</scope>
    <source>
        <strain evidence="2">KCTC 42590</strain>
    </source>
</reference>
<keyword evidence="1" id="KW-1133">Transmembrane helix</keyword>
<dbReference type="Proteomes" id="UP000630923">
    <property type="component" value="Unassembled WGS sequence"/>
</dbReference>
<reference evidence="2" key="1">
    <citation type="journal article" date="2014" name="Int. J. Syst. Evol. Microbiol.">
        <title>Complete genome sequence of Corynebacterium casei LMG S-19264T (=DSM 44701T), isolated from a smear-ripened cheese.</title>
        <authorList>
            <consortium name="US DOE Joint Genome Institute (JGI-PGF)"/>
            <person name="Walter F."/>
            <person name="Albersmeier A."/>
            <person name="Kalinowski J."/>
            <person name="Ruckert C."/>
        </authorList>
    </citation>
    <scope>NUCLEOTIDE SEQUENCE</scope>
    <source>
        <strain evidence="2">KCTC 42590</strain>
    </source>
</reference>
<accession>A0A919E3Z6</accession>
<proteinExistence type="predicted"/>
<keyword evidence="3" id="KW-1185">Reference proteome</keyword>
<gene>
    <name evidence="2" type="ORF">GCM10017044_09740</name>
</gene>
<keyword evidence="1" id="KW-0812">Transmembrane</keyword>
<dbReference type="EMBL" id="BNCI01000001">
    <property type="protein sequence ID" value="GHF17415.1"/>
    <property type="molecule type" value="Genomic_DNA"/>
</dbReference>
<feature type="transmembrane region" description="Helical" evidence="1">
    <location>
        <begin position="14"/>
        <end position="37"/>
    </location>
</feature>
<evidence type="ECO:0000256" key="1">
    <source>
        <dbReference type="SAM" id="Phobius"/>
    </source>
</evidence>
<evidence type="ECO:0000313" key="3">
    <source>
        <dbReference type="Proteomes" id="UP000630923"/>
    </source>
</evidence>
<protein>
    <submittedName>
        <fullName evidence="2">Uncharacterized protein</fullName>
    </submittedName>
</protein>
<comment type="caution">
    <text evidence="2">The sequence shown here is derived from an EMBL/GenBank/DDBJ whole genome shotgun (WGS) entry which is preliminary data.</text>
</comment>
<dbReference type="AlphaFoldDB" id="A0A919E3Z6"/>
<sequence>MNDNYTVTDMLADAIKALIVVGLFAIVLSTSGSFAAVPI</sequence>
<keyword evidence="1" id="KW-0472">Membrane</keyword>